<protein>
    <submittedName>
        <fullName evidence="1">Uncharacterized protein</fullName>
    </submittedName>
</protein>
<gene>
    <name evidence="1" type="ORF">CHS0354_010187</name>
</gene>
<name>A0AAE0VIG2_9BIVA</name>
<dbReference type="AlphaFoldDB" id="A0AAE0VIG2"/>
<dbReference type="EMBL" id="JAEAOA010000640">
    <property type="protein sequence ID" value="KAK3578836.1"/>
    <property type="molecule type" value="Genomic_DNA"/>
</dbReference>
<proteinExistence type="predicted"/>
<accession>A0AAE0VIG2</accession>
<reference evidence="1" key="1">
    <citation type="journal article" date="2021" name="Genome Biol. Evol.">
        <title>A High-Quality Reference Genome for a Parasitic Bivalve with Doubly Uniparental Inheritance (Bivalvia: Unionida).</title>
        <authorList>
            <person name="Smith C.H."/>
        </authorList>
    </citation>
    <scope>NUCLEOTIDE SEQUENCE</scope>
    <source>
        <strain evidence="1">CHS0354</strain>
    </source>
</reference>
<dbReference type="Proteomes" id="UP001195483">
    <property type="component" value="Unassembled WGS sequence"/>
</dbReference>
<keyword evidence="2" id="KW-1185">Reference proteome</keyword>
<evidence type="ECO:0000313" key="2">
    <source>
        <dbReference type="Proteomes" id="UP001195483"/>
    </source>
</evidence>
<evidence type="ECO:0000313" key="1">
    <source>
        <dbReference type="EMBL" id="KAK3578836.1"/>
    </source>
</evidence>
<organism evidence="1 2">
    <name type="scientific">Potamilus streckersoni</name>
    <dbReference type="NCBI Taxonomy" id="2493646"/>
    <lineage>
        <taxon>Eukaryota</taxon>
        <taxon>Metazoa</taxon>
        <taxon>Spiralia</taxon>
        <taxon>Lophotrochozoa</taxon>
        <taxon>Mollusca</taxon>
        <taxon>Bivalvia</taxon>
        <taxon>Autobranchia</taxon>
        <taxon>Heteroconchia</taxon>
        <taxon>Palaeoheterodonta</taxon>
        <taxon>Unionida</taxon>
        <taxon>Unionoidea</taxon>
        <taxon>Unionidae</taxon>
        <taxon>Ambleminae</taxon>
        <taxon>Lampsilini</taxon>
        <taxon>Potamilus</taxon>
    </lineage>
</organism>
<reference evidence="1" key="3">
    <citation type="submission" date="2023-05" db="EMBL/GenBank/DDBJ databases">
        <authorList>
            <person name="Smith C.H."/>
        </authorList>
    </citation>
    <scope>NUCLEOTIDE SEQUENCE</scope>
    <source>
        <strain evidence="1">CHS0354</strain>
        <tissue evidence="1">Mantle</tissue>
    </source>
</reference>
<reference evidence="1" key="2">
    <citation type="journal article" date="2021" name="Genome Biol. Evol.">
        <title>Developing a high-quality reference genome for a parasitic bivalve with doubly uniparental inheritance (Bivalvia: Unionida).</title>
        <authorList>
            <person name="Smith C.H."/>
        </authorList>
    </citation>
    <scope>NUCLEOTIDE SEQUENCE</scope>
    <source>
        <strain evidence="1">CHS0354</strain>
        <tissue evidence="1">Mantle</tissue>
    </source>
</reference>
<comment type="caution">
    <text evidence="1">The sequence shown here is derived from an EMBL/GenBank/DDBJ whole genome shotgun (WGS) entry which is preliminary data.</text>
</comment>
<sequence>MCTAVSVSSTSFVYLWNRNYGTPPPLNNTIPASDTSCACSLETESCGTSIFVYSVHTDLSQNNGTCHQELKFTDEAGASAFNLSCNSFEVGHIFTISSDYLQVKLENTLGHNDGRFWLGFQASDSSSGIHLNCPAVNRSYCIYSSTTEKQHISTNESVSISGVPTTTKLKETSTTDLTAVAEKTFPATGLNNIQSSTVSTVGAGEEKSNLGKIVWFRSSRYVRLQIGNIACTTIDLKE</sequence>